<dbReference type="Proteomes" id="UP001430193">
    <property type="component" value="Unassembled WGS sequence"/>
</dbReference>
<sequence length="227" mass="24055">MAQHRKRRYVVIVLALIATATCAAQQSTVEVEQPGQWSAAGVYLWPGETDIADAPAGTRVSTVRSPSHTLALKVTDDALAVIDASGKAASKPLEIEDLAEVNWAPDSREFAVTQSDGGWVGTWTVTAYAVTPDGLHSYELSKLVAAKFQARKGGCAEIPNVGAGGWLGPGRLLVIAEAPPHSSCSDMGSIRGYEVAVEHAQILDEYDAPALKSRFGRLLGRRFGSSP</sequence>
<gene>
    <name evidence="2" type="ORF">ISS99_08685</name>
</gene>
<protein>
    <recommendedName>
        <fullName evidence="4">Lipoprotein</fullName>
    </recommendedName>
</protein>
<keyword evidence="3" id="KW-1185">Reference proteome</keyword>
<proteinExistence type="predicted"/>
<name>A0ABS2KET0_9GAMM</name>
<reference evidence="2" key="1">
    <citation type="submission" date="2020-10" db="EMBL/GenBank/DDBJ databases">
        <title>Phylogeny of dyella-like bacteria.</title>
        <authorList>
            <person name="Fu J."/>
        </authorList>
    </citation>
    <scope>NUCLEOTIDE SEQUENCE</scope>
    <source>
        <strain evidence="2">DHON07</strain>
    </source>
</reference>
<feature type="chain" id="PRO_5046620839" description="Lipoprotein" evidence="1">
    <location>
        <begin position="24"/>
        <end position="227"/>
    </location>
</feature>
<comment type="caution">
    <text evidence="2">The sequence shown here is derived from an EMBL/GenBank/DDBJ whole genome shotgun (WGS) entry which is preliminary data.</text>
</comment>
<accession>A0ABS2KET0</accession>
<evidence type="ECO:0008006" key="4">
    <source>
        <dbReference type="Google" id="ProtNLM"/>
    </source>
</evidence>
<evidence type="ECO:0000313" key="3">
    <source>
        <dbReference type="Proteomes" id="UP001430193"/>
    </source>
</evidence>
<organism evidence="2 3">
    <name type="scientific">Dyella mobilis</name>
    <dbReference type="NCBI Taxonomy" id="1849582"/>
    <lineage>
        <taxon>Bacteria</taxon>
        <taxon>Pseudomonadati</taxon>
        <taxon>Pseudomonadota</taxon>
        <taxon>Gammaproteobacteria</taxon>
        <taxon>Lysobacterales</taxon>
        <taxon>Rhodanobacteraceae</taxon>
        <taxon>Dyella</taxon>
    </lineage>
</organism>
<evidence type="ECO:0000313" key="2">
    <source>
        <dbReference type="EMBL" id="MBM7129599.1"/>
    </source>
</evidence>
<evidence type="ECO:0000256" key="1">
    <source>
        <dbReference type="SAM" id="SignalP"/>
    </source>
</evidence>
<dbReference type="RefSeq" id="WP_204631215.1">
    <property type="nucleotide sequence ID" value="NZ_BSOC01000003.1"/>
</dbReference>
<keyword evidence="1" id="KW-0732">Signal</keyword>
<feature type="signal peptide" evidence="1">
    <location>
        <begin position="1"/>
        <end position="23"/>
    </location>
</feature>
<dbReference type="EMBL" id="JADIKF010000038">
    <property type="protein sequence ID" value="MBM7129599.1"/>
    <property type="molecule type" value="Genomic_DNA"/>
</dbReference>